<evidence type="ECO:0000313" key="3">
    <source>
        <dbReference type="Proteomes" id="UP000245699"/>
    </source>
</evidence>
<comment type="caution">
    <text evidence="2">The sequence shown here is derived from an EMBL/GenBank/DDBJ whole genome shotgun (WGS) entry which is preliminary data.</text>
</comment>
<dbReference type="GO" id="GO:0004077">
    <property type="term" value="F:biotin--[biotin carboxyl-carrier protein] ligase activity"/>
    <property type="evidence" value="ECO:0007669"/>
    <property type="project" value="TreeGrafter"/>
</dbReference>
<accession>A0A2T9Y3P9</accession>
<keyword evidence="3" id="KW-1185">Reference proteome</keyword>
<dbReference type="OrthoDB" id="10250105at2759"/>
<name>A0A2T9Y3P9_9FUNG</name>
<dbReference type="STRING" id="61424.A0A2T9Y3P9"/>
<dbReference type="CDD" id="cd03144">
    <property type="entry name" value="GATase1_ScBLP_like"/>
    <property type="match status" value="1"/>
</dbReference>
<sequence>MSMFRQKAIDVLVYTGDGVSALCLSQTLNTFRSLLGDRYSIVTVDSHQLATEPWEKTTFLLTIPGGRDLPYNRDLSGTAANKIRNFVYNGGLYIGFCAGGYFASSRCVFEPNSQLSVIGERPLHFFPNICKGAAYPGFKYNSEECARAVKIQVQKEAFKNREASKWLSELNVENTFVYYNGGGYFVNADSRDNFLTDYGWDLESNRDTEEKDKKTHKINVLARYPSDVTDPEDRGAIVEDAAAIVACNFGRGMAVLSGVHIEFSHDSFLSNGDRTVPQEVINRLISTDRQRKIILVAIFQYMGLDVKINIIDECTTKPMKQITPTFVIPIKDIPISETAKFMYKLNSVATNGTIDDTYNKIIFQTVDSNMYHHTTQVTPNNPTNETEEKSVIQLYICNDKLPSTYKSIYSFDIEKFTHYIKKTNASVFGNWLMYTEVTTSTQTFLEK</sequence>
<evidence type="ECO:0000313" key="2">
    <source>
        <dbReference type="EMBL" id="PVU86979.1"/>
    </source>
</evidence>
<feature type="domain" description="Biotin-protein ligase N-terminal" evidence="1">
    <location>
        <begin position="10"/>
        <end position="312"/>
    </location>
</feature>
<organism evidence="2 3">
    <name type="scientific">Furculomyces boomerangus</name>
    <dbReference type="NCBI Taxonomy" id="61424"/>
    <lineage>
        <taxon>Eukaryota</taxon>
        <taxon>Fungi</taxon>
        <taxon>Fungi incertae sedis</taxon>
        <taxon>Zoopagomycota</taxon>
        <taxon>Kickxellomycotina</taxon>
        <taxon>Harpellomycetes</taxon>
        <taxon>Harpellales</taxon>
        <taxon>Harpellaceae</taxon>
        <taxon>Furculomyces</taxon>
    </lineage>
</organism>
<protein>
    <recommendedName>
        <fullName evidence="1">Biotin-protein ligase N-terminal domain-containing protein</fullName>
    </recommendedName>
</protein>
<dbReference type="PANTHER" id="PTHR12835">
    <property type="entry name" value="BIOTIN PROTEIN LIGASE"/>
    <property type="match status" value="1"/>
</dbReference>
<dbReference type="Proteomes" id="UP000245699">
    <property type="component" value="Unassembled WGS sequence"/>
</dbReference>
<dbReference type="AlphaFoldDB" id="A0A2T9Y3P9"/>
<dbReference type="InterPro" id="IPR019197">
    <property type="entry name" value="Biotin-prot_ligase_N"/>
</dbReference>
<dbReference type="Pfam" id="PF09825">
    <property type="entry name" value="BPL_N"/>
    <property type="match status" value="1"/>
</dbReference>
<proteinExistence type="predicted"/>
<dbReference type="EMBL" id="MBFT01000818">
    <property type="protein sequence ID" value="PVU86979.1"/>
    <property type="molecule type" value="Genomic_DNA"/>
</dbReference>
<dbReference type="GO" id="GO:0005737">
    <property type="term" value="C:cytoplasm"/>
    <property type="evidence" value="ECO:0007669"/>
    <property type="project" value="TreeGrafter"/>
</dbReference>
<evidence type="ECO:0000259" key="1">
    <source>
        <dbReference type="Pfam" id="PF09825"/>
    </source>
</evidence>
<reference evidence="2 3" key="1">
    <citation type="journal article" date="2018" name="MBio">
        <title>Comparative Genomics Reveals the Core Gene Toolbox for the Fungus-Insect Symbiosis.</title>
        <authorList>
            <person name="Wang Y."/>
            <person name="Stata M."/>
            <person name="Wang W."/>
            <person name="Stajich J.E."/>
            <person name="White M.M."/>
            <person name="Moncalvo J.M."/>
        </authorList>
    </citation>
    <scope>NUCLEOTIDE SEQUENCE [LARGE SCALE GENOMIC DNA]</scope>
    <source>
        <strain evidence="2 3">AUS-77-4</strain>
    </source>
</reference>
<gene>
    <name evidence="2" type="ORF">BB559_006288</name>
</gene>
<dbReference type="PANTHER" id="PTHR12835:SF5">
    <property type="entry name" value="BIOTIN--PROTEIN LIGASE"/>
    <property type="match status" value="1"/>
</dbReference>